<evidence type="ECO:0000256" key="2">
    <source>
        <dbReference type="SAM" id="Phobius"/>
    </source>
</evidence>
<accession>A0A1H6RDG8</accession>
<dbReference type="RefSeq" id="WP_090333377.1">
    <property type="nucleotide sequence ID" value="NZ_FNXY01000002.1"/>
</dbReference>
<keyword evidence="2" id="KW-1133">Transmembrane helix</keyword>
<reference evidence="4 5" key="1">
    <citation type="submission" date="2016-10" db="EMBL/GenBank/DDBJ databases">
        <authorList>
            <person name="de Groot N.N."/>
        </authorList>
    </citation>
    <scope>NUCLEOTIDE SEQUENCE [LARGE SCALE GENOMIC DNA]</scope>
    <source>
        <strain evidence="4 5">DSM 19938</strain>
    </source>
</reference>
<keyword evidence="5" id="KW-1185">Reference proteome</keyword>
<evidence type="ECO:0000313" key="4">
    <source>
        <dbReference type="EMBL" id="SEI53773.1"/>
    </source>
</evidence>
<feature type="domain" description="LiaF transmembrane" evidence="3">
    <location>
        <begin position="8"/>
        <end position="68"/>
    </location>
</feature>
<sequence>MKNSKGVFWGGVLIVIGIVALLRKLDLFYFHWDSVLPYWPVLLILAGILILVTDRHAPARALVGILIAFAVFGGLAHRTDRAFDRHRDNWNFNWNDGDHDDEDEDDDNDEEDDEDKDEDYEREHSRREDESNTRLKNNSYEYAMEDFIQKANFNLEGGAGSFTLKGNTDKLFQADTRSSVLGFLSNTTINKLANTATVNLKMEDGNVKLNKGEISNKAQIELNDKPIWNIDLGLGAGKGDFDLSSYKVEALKVSTGVADMNIRLGEKLDRTDVNIEAGVASIDLEIPKSVGCEINLDGALNLTSFDDLEKINDKLYRSPGFEKSAKKININFEGGLSKVKIRRY</sequence>
<dbReference type="OrthoDB" id="941984at2"/>
<evidence type="ECO:0000313" key="5">
    <source>
        <dbReference type="Proteomes" id="UP000199532"/>
    </source>
</evidence>
<dbReference type="Pfam" id="PF22570">
    <property type="entry name" value="LiaF-TM"/>
    <property type="match status" value="1"/>
</dbReference>
<organism evidence="4 5">
    <name type="scientific">Dyadobacter koreensis</name>
    <dbReference type="NCBI Taxonomy" id="408657"/>
    <lineage>
        <taxon>Bacteria</taxon>
        <taxon>Pseudomonadati</taxon>
        <taxon>Bacteroidota</taxon>
        <taxon>Cytophagia</taxon>
        <taxon>Cytophagales</taxon>
        <taxon>Spirosomataceae</taxon>
        <taxon>Dyadobacter</taxon>
    </lineage>
</organism>
<feature type="transmembrane region" description="Helical" evidence="2">
    <location>
        <begin position="35"/>
        <end position="53"/>
    </location>
</feature>
<dbReference type="EMBL" id="FNXY01000002">
    <property type="protein sequence ID" value="SEI53773.1"/>
    <property type="molecule type" value="Genomic_DNA"/>
</dbReference>
<feature type="transmembrane region" description="Helical" evidence="2">
    <location>
        <begin position="6"/>
        <end position="23"/>
    </location>
</feature>
<protein>
    <recommendedName>
        <fullName evidence="3">LiaF transmembrane domain-containing protein</fullName>
    </recommendedName>
</protein>
<feature type="region of interest" description="Disordered" evidence="1">
    <location>
        <begin position="94"/>
        <end position="133"/>
    </location>
</feature>
<keyword evidence="2" id="KW-0812">Transmembrane</keyword>
<dbReference type="InterPro" id="IPR054331">
    <property type="entry name" value="LiaF_TM"/>
</dbReference>
<gene>
    <name evidence="4" type="ORF">SAMN04487995_1225</name>
</gene>
<keyword evidence="2" id="KW-0472">Membrane</keyword>
<feature type="transmembrane region" description="Helical" evidence="2">
    <location>
        <begin position="59"/>
        <end position="77"/>
    </location>
</feature>
<feature type="compositionally biased region" description="Acidic residues" evidence="1">
    <location>
        <begin position="98"/>
        <end position="118"/>
    </location>
</feature>
<dbReference type="AlphaFoldDB" id="A0A1H6RDG8"/>
<dbReference type="Proteomes" id="UP000199532">
    <property type="component" value="Unassembled WGS sequence"/>
</dbReference>
<feature type="compositionally biased region" description="Basic and acidic residues" evidence="1">
    <location>
        <begin position="119"/>
        <end position="133"/>
    </location>
</feature>
<dbReference type="STRING" id="408657.SAMN04487995_1225"/>
<proteinExistence type="predicted"/>
<name>A0A1H6RDG8_9BACT</name>
<evidence type="ECO:0000256" key="1">
    <source>
        <dbReference type="SAM" id="MobiDB-lite"/>
    </source>
</evidence>
<evidence type="ECO:0000259" key="3">
    <source>
        <dbReference type="Pfam" id="PF22570"/>
    </source>
</evidence>